<evidence type="ECO:0000313" key="7">
    <source>
        <dbReference type="Proteomes" id="UP000568888"/>
    </source>
</evidence>
<dbReference type="Pfam" id="PF01551">
    <property type="entry name" value="Peptidase_M23"/>
    <property type="match status" value="1"/>
</dbReference>
<evidence type="ECO:0000313" key="6">
    <source>
        <dbReference type="EMBL" id="UPU34847.1"/>
    </source>
</evidence>
<dbReference type="CDD" id="cd12797">
    <property type="entry name" value="M23_peptidase"/>
    <property type="match status" value="1"/>
</dbReference>
<feature type="domain" description="M23ase beta-sheet core" evidence="3">
    <location>
        <begin position="117"/>
        <end position="209"/>
    </location>
</feature>
<dbReference type="FunFam" id="2.70.70.10:FF:000006">
    <property type="entry name" value="M23 family peptidase"/>
    <property type="match status" value="1"/>
</dbReference>
<dbReference type="EMBL" id="BLXY01000004">
    <property type="protein sequence ID" value="GFO64702.1"/>
    <property type="molecule type" value="Genomic_DNA"/>
</dbReference>
<name>A0A6V8MX63_9BACT</name>
<proteinExistence type="predicted"/>
<dbReference type="Proteomes" id="UP000831485">
    <property type="component" value="Chromosome"/>
</dbReference>
<dbReference type="InterPro" id="IPR011055">
    <property type="entry name" value="Dup_hybrid_motif"/>
</dbReference>
<evidence type="ECO:0000313" key="8">
    <source>
        <dbReference type="Proteomes" id="UP000831485"/>
    </source>
</evidence>
<dbReference type="Gene3D" id="2.70.70.10">
    <property type="entry name" value="Glucose Permease (Domain IIA)"/>
    <property type="match status" value="1"/>
</dbReference>
<dbReference type="AlphaFoldDB" id="A0A6V8MX63"/>
<feature type="region of interest" description="Disordered" evidence="1">
    <location>
        <begin position="66"/>
        <end position="88"/>
    </location>
</feature>
<keyword evidence="8" id="KW-1185">Reference proteome</keyword>
<evidence type="ECO:0000256" key="2">
    <source>
        <dbReference type="SAM" id="SignalP"/>
    </source>
</evidence>
<reference evidence="7" key="1">
    <citation type="submission" date="2020-06" db="EMBL/GenBank/DDBJ databases">
        <title>Draft genomic sequecing of Geomonas sp. Red736.</title>
        <authorList>
            <person name="Itoh H."/>
            <person name="Xu Z.X."/>
            <person name="Ushijima N."/>
            <person name="Masuda Y."/>
            <person name="Shiratori Y."/>
            <person name="Senoo K."/>
        </authorList>
    </citation>
    <scope>NUCLEOTIDE SEQUENCE [LARGE SCALE GENOMIC DNA]</scope>
    <source>
        <strain evidence="7">Red736</strain>
    </source>
</reference>
<evidence type="ECO:0000259" key="3">
    <source>
        <dbReference type="Pfam" id="PF01551"/>
    </source>
</evidence>
<accession>A0A6V8MX63</accession>
<dbReference type="EMBL" id="CP096574">
    <property type="protein sequence ID" value="UPU34847.1"/>
    <property type="molecule type" value="Genomic_DNA"/>
</dbReference>
<dbReference type="InterPro" id="IPR016047">
    <property type="entry name" value="M23ase_b-sheet_dom"/>
</dbReference>
<dbReference type="GO" id="GO:0004222">
    <property type="term" value="F:metalloendopeptidase activity"/>
    <property type="evidence" value="ECO:0007669"/>
    <property type="project" value="TreeGrafter"/>
</dbReference>
<dbReference type="SUPFAM" id="SSF51261">
    <property type="entry name" value="Duplicated hybrid motif"/>
    <property type="match status" value="1"/>
</dbReference>
<evidence type="ECO:0000256" key="1">
    <source>
        <dbReference type="SAM" id="MobiDB-lite"/>
    </source>
</evidence>
<dbReference type="RefSeq" id="WP_183348023.1">
    <property type="nucleotide sequence ID" value="NZ_BLXY01000004.1"/>
</dbReference>
<feature type="domain" description="DUF4124" evidence="4">
    <location>
        <begin position="26"/>
        <end position="73"/>
    </location>
</feature>
<gene>
    <name evidence="5" type="ORF">GMPD_26210</name>
    <name evidence="6" type="ORF">M1B72_15510</name>
</gene>
<dbReference type="Pfam" id="PF13511">
    <property type="entry name" value="DUF4124"/>
    <property type="match status" value="1"/>
</dbReference>
<sequence length="243" mass="25758">MKKKAYVRRWKATSRLAGTLLPAAVLCALSAAPAQADFFRYTDENGVEVFTNTPTNSGAVRVLREAKKPKQTAKLQQPASGKEAPDLSGIEGKLPVQGVITSGYGMRHDPIDGSPKHHNGVDIAVPTGTRVKAIAAGRVVESGARGGYGNLVTIQHADGMVSMYGHNSQLEVRAGDQVEAGQTVALSGSTGRSTGPHVHFELWKNGVNVTRNYLETGAGIPEVTGSIRSYLHKDGSLVFTNIN</sequence>
<evidence type="ECO:0000259" key="4">
    <source>
        <dbReference type="Pfam" id="PF13511"/>
    </source>
</evidence>
<dbReference type="InterPro" id="IPR025392">
    <property type="entry name" value="DUF4124"/>
</dbReference>
<feature type="signal peptide" evidence="2">
    <location>
        <begin position="1"/>
        <end position="36"/>
    </location>
</feature>
<keyword evidence="2" id="KW-0732">Signal</keyword>
<protein>
    <submittedName>
        <fullName evidence="6">M23 family metallopeptidase</fullName>
    </submittedName>
    <submittedName>
        <fullName evidence="5">Peptidase M23</fullName>
    </submittedName>
</protein>
<reference evidence="6" key="3">
    <citation type="submission" date="2022-04" db="EMBL/GenBank/DDBJ databases">
        <authorList>
            <person name="Liu G."/>
        </authorList>
    </citation>
    <scope>NUCLEOTIDE SEQUENCE</scope>
    <source>
        <strain evidence="6">RG22</strain>
    </source>
</reference>
<organism evidence="5 7">
    <name type="scientific">Geomonas paludis</name>
    <dbReference type="NCBI Taxonomy" id="2740185"/>
    <lineage>
        <taxon>Bacteria</taxon>
        <taxon>Pseudomonadati</taxon>
        <taxon>Thermodesulfobacteriota</taxon>
        <taxon>Desulfuromonadia</taxon>
        <taxon>Geobacterales</taxon>
        <taxon>Geobacteraceae</taxon>
        <taxon>Geomonas</taxon>
    </lineage>
</organism>
<dbReference type="PANTHER" id="PTHR21666">
    <property type="entry name" value="PEPTIDASE-RELATED"/>
    <property type="match status" value="1"/>
</dbReference>
<evidence type="ECO:0000313" key="5">
    <source>
        <dbReference type="EMBL" id="GFO64702.1"/>
    </source>
</evidence>
<dbReference type="InterPro" id="IPR050570">
    <property type="entry name" value="Cell_wall_metabolism_enzyme"/>
</dbReference>
<dbReference type="Proteomes" id="UP000568888">
    <property type="component" value="Unassembled WGS sequence"/>
</dbReference>
<reference evidence="5" key="2">
    <citation type="journal article" date="2021" name="Int. J. Syst. Evol. Microbiol.">
        <title>Geomonas silvestris sp. nov., Geomonas paludis sp. nov. and Geomonas limicola sp. nov., isolated from terrestrial environments, and emended description of the genus Geomonas.</title>
        <authorList>
            <person name="Itoh H."/>
            <person name="Xu Z."/>
            <person name="Masuda Y."/>
            <person name="Ushijima N."/>
            <person name="Hayakawa C."/>
            <person name="Shiratori Y."/>
            <person name="Senoo K."/>
        </authorList>
    </citation>
    <scope>NUCLEOTIDE SEQUENCE</scope>
    <source>
        <strain evidence="5">Red736</strain>
    </source>
</reference>
<dbReference type="PANTHER" id="PTHR21666:SF270">
    <property type="entry name" value="MUREIN HYDROLASE ACTIVATOR ENVC"/>
    <property type="match status" value="1"/>
</dbReference>
<feature type="chain" id="PRO_5028172976" evidence="2">
    <location>
        <begin position="37"/>
        <end position="243"/>
    </location>
</feature>